<keyword evidence="4 6" id="KW-0418">Kinase</keyword>
<dbReference type="SUPFAM" id="SSF56112">
    <property type="entry name" value="Protein kinase-like (PK-like)"/>
    <property type="match status" value="1"/>
</dbReference>
<dbReference type="PANTHER" id="PTHR24350">
    <property type="entry name" value="SERINE/THREONINE-PROTEIN KINASE IAL-RELATED"/>
    <property type="match status" value="1"/>
</dbReference>
<dbReference type="Gene3D" id="1.10.510.10">
    <property type="entry name" value="Transferase(Phosphotransferase) domain 1"/>
    <property type="match status" value="1"/>
</dbReference>
<dbReference type="GO" id="GO:0004674">
    <property type="term" value="F:protein serine/threonine kinase activity"/>
    <property type="evidence" value="ECO:0007669"/>
    <property type="project" value="UniProtKB-KW"/>
</dbReference>
<dbReference type="OrthoDB" id="1719439at2759"/>
<reference evidence="6 7" key="1">
    <citation type="submission" date="2019-12" db="EMBL/GenBank/DDBJ databases">
        <authorList>
            <person name="Alioto T."/>
            <person name="Alioto T."/>
            <person name="Gomez Garrido J."/>
        </authorList>
    </citation>
    <scope>NUCLEOTIDE SEQUENCE [LARGE SCALE GENOMIC DNA]</scope>
</reference>
<evidence type="ECO:0000256" key="4">
    <source>
        <dbReference type="ARBA" id="ARBA00022777"/>
    </source>
</evidence>
<evidence type="ECO:0000313" key="6">
    <source>
        <dbReference type="EMBL" id="CAA3008768.1"/>
    </source>
</evidence>
<keyword evidence="3" id="KW-0547">Nucleotide-binding</keyword>
<keyword evidence="2" id="KW-0808">Transferase</keyword>
<dbReference type="Proteomes" id="UP000594638">
    <property type="component" value="Unassembled WGS sequence"/>
</dbReference>
<accession>A0A8S0TV16</accession>
<gene>
    <name evidence="6" type="ORF">OLEA9_A113236</name>
</gene>
<evidence type="ECO:0000256" key="2">
    <source>
        <dbReference type="ARBA" id="ARBA00022679"/>
    </source>
</evidence>
<proteinExistence type="predicted"/>
<dbReference type="InterPro" id="IPR030616">
    <property type="entry name" value="Aur-like"/>
</dbReference>
<evidence type="ECO:0000313" key="7">
    <source>
        <dbReference type="Proteomes" id="UP000594638"/>
    </source>
</evidence>
<keyword evidence="7" id="KW-1185">Reference proteome</keyword>
<keyword evidence="5" id="KW-0067">ATP-binding</keyword>
<evidence type="ECO:0000256" key="3">
    <source>
        <dbReference type="ARBA" id="ARBA00022741"/>
    </source>
</evidence>
<sequence length="78" mass="8982">MKVDLIFPSAPHISADAKNLIRQLLVKDSAKRLSLQKIMKHPWMVKNADPLFRTLVDSNFLNLKFDILNMSLFMDLPS</sequence>
<dbReference type="EMBL" id="CACTIH010007305">
    <property type="protein sequence ID" value="CAA3008768.1"/>
    <property type="molecule type" value="Genomic_DNA"/>
</dbReference>
<evidence type="ECO:0000256" key="1">
    <source>
        <dbReference type="ARBA" id="ARBA00022527"/>
    </source>
</evidence>
<dbReference type="GO" id="GO:0005524">
    <property type="term" value="F:ATP binding"/>
    <property type="evidence" value="ECO:0007669"/>
    <property type="project" value="UniProtKB-KW"/>
</dbReference>
<comment type="caution">
    <text evidence="6">The sequence shown here is derived from an EMBL/GenBank/DDBJ whole genome shotgun (WGS) entry which is preliminary data.</text>
</comment>
<keyword evidence="1" id="KW-0723">Serine/threonine-protein kinase</keyword>
<dbReference type="InterPro" id="IPR011009">
    <property type="entry name" value="Kinase-like_dom_sf"/>
</dbReference>
<dbReference type="AlphaFoldDB" id="A0A8S0TV16"/>
<dbReference type="Gramene" id="OE9A113236T1">
    <property type="protein sequence ID" value="OE9A113236C1"/>
    <property type="gene ID" value="OE9A113236"/>
</dbReference>
<protein>
    <submittedName>
        <fullName evidence="6">Serine threonine- kinase Aurora-3</fullName>
    </submittedName>
</protein>
<organism evidence="6 7">
    <name type="scientific">Olea europaea subsp. europaea</name>
    <dbReference type="NCBI Taxonomy" id="158383"/>
    <lineage>
        <taxon>Eukaryota</taxon>
        <taxon>Viridiplantae</taxon>
        <taxon>Streptophyta</taxon>
        <taxon>Embryophyta</taxon>
        <taxon>Tracheophyta</taxon>
        <taxon>Spermatophyta</taxon>
        <taxon>Magnoliopsida</taxon>
        <taxon>eudicotyledons</taxon>
        <taxon>Gunneridae</taxon>
        <taxon>Pentapetalae</taxon>
        <taxon>asterids</taxon>
        <taxon>lamiids</taxon>
        <taxon>Lamiales</taxon>
        <taxon>Oleaceae</taxon>
        <taxon>Oleeae</taxon>
        <taxon>Olea</taxon>
    </lineage>
</organism>
<evidence type="ECO:0000256" key="5">
    <source>
        <dbReference type="ARBA" id="ARBA00022840"/>
    </source>
</evidence>
<name>A0A8S0TV16_OLEEU</name>